<keyword evidence="2" id="KW-1185">Reference proteome</keyword>
<evidence type="ECO:0000313" key="2">
    <source>
        <dbReference type="Proteomes" id="UP000010366"/>
    </source>
</evidence>
<gene>
    <name evidence="1" type="ORF">Cha6605_3583</name>
</gene>
<reference evidence="1 2" key="1">
    <citation type="submission" date="2012-05" db="EMBL/GenBank/DDBJ databases">
        <title>Finished chromosome of genome of Chamaesiphon sp. PCC 6605.</title>
        <authorList>
            <consortium name="US DOE Joint Genome Institute"/>
            <person name="Gugger M."/>
            <person name="Coursin T."/>
            <person name="Rippka R."/>
            <person name="Tandeau De Marsac N."/>
            <person name="Huntemann M."/>
            <person name="Wei C.-L."/>
            <person name="Han J."/>
            <person name="Detter J.C."/>
            <person name="Han C."/>
            <person name="Tapia R."/>
            <person name="Chen A."/>
            <person name="Kyrpides N."/>
            <person name="Mavromatis K."/>
            <person name="Markowitz V."/>
            <person name="Szeto E."/>
            <person name="Ivanova N."/>
            <person name="Pagani I."/>
            <person name="Pati A."/>
            <person name="Goodwin L."/>
            <person name="Nordberg H.P."/>
            <person name="Cantor M.N."/>
            <person name="Hua S.X."/>
            <person name="Woyke T."/>
            <person name="Kerfeld C.A."/>
        </authorList>
    </citation>
    <scope>NUCLEOTIDE SEQUENCE [LARGE SCALE GENOMIC DNA]</scope>
    <source>
        <strain evidence="2">ATCC 27169 / PCC 6605</strain>
    </source>
</reference>
<dbReference type="Proteomes" id="UP000010366">
    <property type="component" value="Chromosome"/>
</dbReference>
<organism evidence="1 2">
    <name type="scientific">Chamaesiphon minutus (strain ATCC 27169 / PCC 6605)</name>
    <dbReference type="NCBI Taxonomy" id="1173020"/>
    <lineage>
        <taxon>Bacteria</taxon>
        <taxon>Bacillati</taxon>
        <taxon>Cyanobacteriota</taxon>
        <taxon>Cyanophyceae</taxon>
        <taxon>Gomontiellales</taxon>
        <taxon>Chamaesiphonaceae</taxon>
        <taxon>Chamaesiphon</taxon>
    </lineage>
</organism>
<proteinExistence type="predicted"/>
<dbReference type="HOGENOM" id="CLU_3249088_0_0_3"/>
<dbReference type="EMBL" id="CP003600">
    <property type="protein sequence ID" value="AFY94569.1"/>
    <property type="molecule type" value="Genomic_DNA"/>
</dbReference>
<protein>
    <submittedName>
        <fullName evidence="1">Uncharacterized protein</fullName>
    </submittedName>
</protein>
<dbReference type="KEGG" id="cmp:Cha6605_3583"/>
<dbReference type="RefSeq" id="WP_015160695.1">
    <property type="nucleotide sequence ID" value="NC_019697.1"/>
</dbReference>
<dbReference type="AlphaFoldDB" id="K9UK39"/>
<sequence>MTSIWGKDVPTQNLMSVSTKMKMAGSEPERLLVIDLCELATA</sequence>
<name>K9UK39_CHAP6</name>
<evidence type="ECO:0000313" key="1">
    <source>
        <dbReference type="EMBL" id="AFY94569.1"/>
    </source>
</evidence>
<accession>K9UK39</accession>